<dbReference type="Pfam" id="PF06985">
    <property type="entry name" value="HET"/>
    <property type="match status" value="1"/>
</dbReference>
<name>A0A2J6R1I9_HYAVF</name>
<dbReference type="PANTHER" id="PTHR33112">
    <property type="entry name" value="DOMAIN PROTEIN, PUTATIVE-RELATED"/>
    <property type="match status" value="1"/>
</dbReference>
<dbReference type="AlphaFoldDB" id="A0A2J6R1I9"/>
<dbReference type="Proteomes" id="UP000235786">
    <property type="component" value="Unassembled WGS sequence"/>
</dbReference>
<sequence>MFRRARSMECMECDLLLRVVKEYKPGWISGDDATDSKSFIGLEHGYGFDSPKIVRLLEGTPKRSWQDEDEPWKIYKYEYDGLELVDSFCFFRRKKEEAEEPIYKQRPQLVTHALLFESMNIIKDTSLPSAFDRVARWLSHCVQNDEQRKNPHTDYMPRRLLHVGSESTSPFLFKPTQRAPYVCLSYCWGSDTGDILKTTKHNLEAHYMAVPFLELPNTVRDAVILCRALKLENLWVDSLCIIQDDKESWLQDSAEMDKIYANAHLTIAAEEPASCKLGFLGEQQFGKPDWQREFITHVPVEVGGPRNEVLIRPMHLEYKLPERCSLDRRGWCLQEAVLSIRRICFNGKEMTWECASSRICECGHLQWDPPQLQYTSISSRLHYGYENQTLDSPHKDWITLVEEYSKRSLTQESDKLVAISGISNKFANKIYQMGIFVETNYAQFSSEDQESELSVSSTSSNEIKKSSPSSIIHNTTAYNYKAGLWRDTFIVDLSWRVVEQTHEAMSRASYLAPTWSWASVNKAVRYDYFLEREGSREPSVAIYCTVEDVICEATLASDPTGPLKDAYAIITGRIVCVELVVLDESLTKLWHSDSYRPWVGDDLTQPKVLVRAHNLWSVEIFLDRPREPSTVRTVVETDDDSECWIRGACNKPSCCWKAETSGIAYDTRLYCFKLFECDEDTYYNHRSKGEDEWFLVLQKSVDIEDAYERIGVGVWNSHCDLRVKEDTSLLFREYEYDTIKLI</sequence>
<dbReference type="OrthoDB" id="5125733at2759"/>
<feature type="domain" description="Heterokaryon incompatibility" evidence="1">
    <location>
        <begin position="181"/>
        <end position="335"/>
    </location>
</feature>
<evidence type="ECO:0000313" key="2">
    <source>
        <dbReference type="EMBL" id="PMD32374.1"/>
    </source>
</evidence>
<dbReference type="EMBL" id="KZ613959">
    <property type="protein sequence ID" value="PMD32374.1"/>
    <property type="molecule type" value="Genomic_DNA"/>
</dbReference>
<keyword evidence="3" id="KW-1185">Reference proteome</keyword>
<dbReference type="InterPro" id="IPR010730">
    <property type="entry name" value="HET"/>
</dbReference>
<evidence type="ECO:0000259" key="1">
    <source>
        <dbReference type="Pfam" id="PF06985"/>
    </source>
</evidence>
<gene>
    <name evidence="2" type="ORF">L207DRAFT_640168</name>
</gene>
<accession>A0A2J6R1I9</accession>
<organism evidence="2 3">
    <name type="scientific">Hyaloscypha variabilis (strain UAMH 11265 / GT02V1 / F)</name>
    <name type="common">Meliniomyces variabilis</name>
    <dbReference type="NCBI Taxonomy" id="1149755"/>
    <lineage>
        <taxon>Eukaryota</taxon>
        <taxon>Fungi</taxon>
        <taxon>Dikarya</taxon>
        <taxon>Ascomycota</taxon>
        <taxon>Pezizomycotina</taxon>
        <taxon>Leotiomycetes</taxon>
        <taxon>Helotiales</taxon>
        <taxon>Hyaloscyphaceae</taxon>
        <taxon>Hyaloscypha</taxon>
        <taxon>Hyaloscypha variabilis</taxon>
    </lineage>
</organism>
<protein>
    <submittedName>
        <fullName evidence="2">HET-domain-containing protein</fullName>
    </submittedName>
</protein>
<reference evidence="2 3" key="1">
    <citation type="submission" date="2016-04" db="EMBL/GenBank/DDBJ databases">
        <title>A degradative enzymes factory behind the ericoid mycorrhizal symbiosis.</title>
        <authorList>
            <consortium name="DOE Joint Genome Institute"/>
            <person name="Martino E."/>
            <person name="Morin E."/>
            <person name="Grelet G."/>
            <person name="Kuo A."/>
            <person name="Kohler A."/>
            <person name="Daghino S."/>
            <person name="Barry K."/>
            <person name="Choi C."/>
            <person name="Cichocki N."/>
            <person name="Clum A."/>
            <person name="Copeland A."/>
            <person name="Hainaut M."/>
            <person name="Haridas S."/>
            <person name="Labutti K."/>
            <person name="Lindquist E."/>
            <person name="Lipzen A."/>
            <person name="Khouja H.-R."/>
            <person name="Murat C."/>
            <person name="Ohm R."/>
            <person name="Olson A."/>
            <person name="Spatafora J."/>
            <person name="Veneault-Fourrey C."/>
            <person name="Henrissat B."/>
            <person name="Grigoriev I."/>
            <person name="Martin F."/>
            <person name="Perotto S."/>
        </authorList>
    </citation>
    <scope>NUCLEOTIDE SEQUENCE [LARGE SCALE GENOMIC DNA]</scope>
    <source>
        <strain evidence="2 3">F</strain>
    </source>
</reference>
<proteinExistence type="predicted"/>
<evidence type="ECO:0000313" key="3">
    <source>
        <dbReference type="Proteomes" id="UP000235786"/>
    </source>
</evidence>
<dbReference type="PANTHER" id="PTHR33112:SF9">
    <property type="entry name" value="HETEROKARYON INCOMPATIBILITY DOMAIN-CONTAINING PROTEIN"/>
    <property type="match status" value="1"/>
</dbReference>